<keyword evidence="4" id="KW-0812">Transmembrane</keyword>
<keyword evidence="1" id="KW-1015">Disulfide bond</keyword>
<dbReference type="SUPFAM" id="SSF57535">
    <property type="entry name" value="Complement control module/SCR domain"/>
    <property type="match status" value="1"/>
</dbReference>
<evidence type="ECO:0000256" key="3">
    <source>
        <dbReference type="SAM" id="MobiDB-lite"/>
    </source>
</evidence>
<keyword evidence="4" id="KW-1133">Transmembrane helix</keyword>
<dbReference type="Pfam" id="PF00084">
    <property type="entry name" value="Sushi"/>
    <property type="match status" value="1"/>
</dbReference>
<feature type="region of interest" description="Disordered" evidence="3">
    <location>
        <begin position="147"/>
        <end position="178"/>
    </location>
</feature>
<sequence>MFSTISDNTVILNMLKGNFITKMECPALASKTNLITKNTIKSVVLSNYSRRTGTVVTVSCLNKPDYKPVGQTVLTCQANLKWSHPLPKCMRLAATTEPTGGTTNFGNSDISMLPMIVVLALFSLLCIFAVVLIIFAARNWKRNQKKPLTESSSLDRNSQPNSQPATQPTAQSFNQPRHIFPTFNSSPHSLFNNPFSTEWESASAGDAYNLALDDNSDYIYNGSTVTAIDKNKTRPSRPWYCNIPQNGASMSNLTNDSEEKF</sequence>
<evidence type="ECO:0000259" key="5">
    <source>
        <dbReference type="PROSITE" id="PS50923"/>
    </source>
</evidence>
<dbReference type="CDD" id="cd00033">
    <property type="entry name" value="CCP"/>
    <property type="match status" value="1"/>
</dbReference>
<reference evidence="6 7" key="1">
    <citation type="submission" date="2024-01" db="EMBL/GenBank/DDBJ databases">
        <title>The genome of the rayed Mediterranean limpet Patella caerulea (Linnaeus, 1758).</title>
        <authorList>
            <person name="Anh-Thu Weber A."/>
            <person name="Halstead-Nussloch G."/>
        </authorList>
    </citation>
    <scope>NUCLEOTIDE SEQUENCE [LARGE SCALE GENOMIC DNA]</scope>
    <source>
        <strain evidence="6">AATW-2023a</strain>
        <tissue evidence="6">Whole specimen</tissue>
    </source>
</reference>
<evidence type="ECO:0000313" key="6">
    <source>
        <dbReference type="EMBL" id="KAK6184687.1"/>
    </source>
</evidence>
<dbReference type="Gene3D" id="2.10.70.10">
    <property type="entry name" value="Complement Module, domain 1"/>
    <property type="match status" value="1"/>
</dbReference>
<evidence type="ECO:0000313" key="7">
    <source>
        <dbReference type="Proteomes" id="UP001347796"/>
    </source>
</evidence>
<dbReference type="SMART" id="SM00032">
    <property type="entry name" value="CCP"/>
    <property type="match status" value="1"/>
</dbReference>
<keyword evidence="2" id="KW-0768">Sushi</keyword>
<dbReference type="Proteomes" id="UP001347796">
    <property type="component" value="Unassembled WGS sequence"/>
</dbReference>
<feature type="transmembrane region" description="Helical" evidence="4">
    <location>
        <begin position="112"/>
        <end position="137"/>
    </location>
</feature>
<evidence type="ECO:0000256" key="2">
    <source>
        <dbReference type="PROSITE-ProRule" id="PRU00302"/>
    </source>
</evidence>
<dbReference type="EMBL" id="JAZGQO010000006">
    <property type="protein sequence ID" value="KAK6184687.1"/>
    <property type="molecule type" value="Genomic_DNA"/>
</dbReference>
<comment type="caution">
    <text evidence="6">The sequence shown here is derived from an EMBL/GenBank/DDBJ whole genome shotgun (WGS) entry which is preliminary data.</text>
</comment>
<dbReference type="AlphaFoldDB" id="A0AAN8JY57"/>
<organism evidence="6 7">
    <name type="scientific">Patella caerulea</name>
    <name type="common">Rayed Mediterranean limpet</name>
    <dbReference type="NCBI Taxonomy" id="87958"/>
    <lineage>
        <taxon>Eukaryota</taxon>
        <taxon>Metazoa</taxon>
        <taxon>Spiralia</taxon>
        <taxon>Lophotrochozoa</taxon>
        <taxon>Mollusca</taxon>
        <taxon>Gastropoda</taxon>
        <taxon>Patellogastropoda</taxon>
        <taxon>Patelloidea</taxon>
        <taxon>Patellidae</taxon>
        <taxon>Patella</taxon>
    </lineage>
</organism>
<name>A0AAN8JY57_PATCE</name>
<accession>A0AAN8JY57</accession>
<feature type="domain" description="Sushi" evidence="5">
    <location>
        <begin position="23"/>
        <end position="91"/>
    </location>
</feature>
<evidence type="ECO:0000256" key="1">
    <source>
        <dbReference type="ARBA" id="ARBA00023157"/>
    </source>
</evidence>
<keyword evidence="7" id="KW-1185">Reference proteome</keyword>
<dbReference type="PROSITE" id="PS50923">
    <property type="entry name" value="SUSHI"/>
    <property type="match status" value="1"/>
</dbReference>
<keyword evidence="4" id="KW-0472">Membrane</keyword>
<proteinExistence type="predicted"/>
<protein>
    <recommendedName>
        <fullName evidence="5">Sushi domain-containing protein</fullName>
    </recommendedName>
</protein>
<dbReference type="InterPro" id="IPR035976">
    <property type="entry name" value="Sushi/SCR/CCP_sf"/>
</dbReference>
<comment type="caution">
    <text evidence="2">Lacks conserved residue(s) required for the propagation of feature annotation.</text>
</comment>
<evidence type="ECO:0000256" key="4">
    <source>
        <dbReference type="SAM" id="Phobius"/>
    </source>
</evidence>
<dbReference type="InterPro" id="IPR000436">
    <property type="entry name" value="Sushi_SCR_CCP_dom"/>
</dbReference>
<feature type="compositionally biased region" description="Polar residues" evidence="3">
    <location>
        <begin position="149"/>
        <end position="175"/>
    </location>
</feature>
<gene>
    <name evidence="6" type="ORF">SNE40_007106</name>
</gene>